<dbReference type="AlphaFoldDB" id="J3MM83"/>
<feature type="region of interest" description="Disordered" evidence="1">
    <location>
        <begin position="57"/>
        <end position="84"/>
    </location>
</feature>
<organism evidence="2">
    <name type="scientific">Oryza brachyantha</name>
    <name type="common">malo sina</name>
    <dbReference type="NCBI Taxonomy" id="4533"/>
    <lineage>
        <taxon>Eukaryota</taxon>
        <taxon>Viridiplantae</taxon>
        <taxon>Streptophyta</taxon>
        <taxon>Embryophyta</taxon>
        <taxon>Tracheophyta</taxon>
        <taxon>Spermatophyta</taxon>
        <taxon>Magnoliopsida</taxon>
        <taxon>Liliopsida</taxon>
        <taxon>Poales</taxon>
        <taxon>Poaceae</taxon>
        <taxon>BOP clade</taxon>
        <taxon>Oryzoideae</taxon>
        <taxon>Oryzeae</taxon>
        <taxon>Oryzinae</taxon>
        <taxon>Oryza</taxon>
    </lineage>
</organism>
<dbReference type="Gramene" id="OB07G25150.1">
    <property type="protein sequence ID" value="OB07G25150.1"/>
    <property type="gene ID" value="OB07G25150"/>
</dbReference>
<accession>J3MM83</accession>
<evidence type="ECO:0000256" key="1">
    <source>
        <dbReference type="SAM" id="MobiDB-lite"/>
    </source>
</evidence>
<sequence>MSAASRREPVGGRPEHGLVDWLAIADLGGVSRRALLGTRSSWPAGALCITGIGITAAQPSQKKKKEDQNASPKAVAMHPSPKSKIHVRSPACKWYYSCCLAYPVAVAAAKSIAFKVRSVFWSLIICSSPSGFSTSSLFGC</sequence>
<keyword evidence="3" id="KW-1185">Reference proteome</keyword>
<reference evidence="2" key="2">
    <citation type="submission" date="2013-04" db="UniProtKB">
        <authorList>
            <consortium name="EnsemblPlants"/>
        </authorList>
    </citation>
    <scope>IDENTIFICATION</scope>
</reference>
<evidence type="ECO:0000313" key="2">
    <source>
        <dbReference type="EnsemblPlants" id="OB07G25150.1"/>
    </source>
</evidence>
<evidence type="ECO:0000313" key="3">
    <source>
        <dbReference type="Proteomes" id="UP000006038"/>
    </source>
</evidence>
<proteinExistence type="predicted"/>
<protein>
    <submittedName>
        <fullName evidence="2">Uncharacterized protein</fullName>
    </submittedName>
</protein>
<dbReference type="HOGENOM" id="CLU_1838232_0_0_1"/>
<dbReference type="EnsemblPlants" id="OB07G25150.1">
    <property type="protein sequence ID" value="OB07G25150.1"/>
    <property type="gene ID" value="OB07G25150"/>
</dbReference>
<dbReference type="Proteomes" id="UP000006038">
    <property type="component" value="Chromosome 7"/>
</dbReference>
<reference evidence="2" key="1">
    <citation type="journal article" date="2013" name="Nat. Commun.">
        <title>Whole-genome sequencing of Oryza brachyantha reveals mechanisms underlying Oryza genome evolution.</title>
        <authorList>
            <person name="Chen J."/>
            <person name="Huang Q."/>
            <person name="Gao D."/>
            <person name="Wang J."/>
            <person name="Lang Y."/>
            <person name="Liu T."/>
            <person name="Li B."/>
            <person name="Bai Z."/>
            <person name="Luis Goicoechea J."/>
            <person name="Liang C."/>
            <person name="Chen C."/>
            <person name="Zhang W."/>
            <person name="Sun S."/>
            <person name="Liao Y."/>
            <person name="Zhang X."/>
            <person name="Yang L."/>
            <person name="Song C."/>
            <person name="Wang M."/>
            <person name="Shi J."/>
            <person name="Liu G."/>
            <person name="Liu J."/>
            <person name="Zhou H."/>
            <person name="Zhou W."/>
            <person name="Yu Q."/>
            <person name="An N."/>
            <person name="Chen Y."/>
            <person name="Cai Q."/>
            <person name="Wang B."/>
            <person name="Liu B."/>
            <person name="Min J."/>
            <person name="Huang Y."/>
            <person name="Wu H."/>
            <person name="Li Z."/>
            <person name="Zhang Y."/>
            <person name="Yin Y."/>
            <person name="Song W."/>
            <person name="Jiang J."/>
            <person name="Jackson S.A."/>
            <person name="Wing R.A."/>
            <person name="Wang J."/>
            <person name="Chen M."/>
        </authorList>
    </citation>
    <scope>NUCLEOTIDE SEQUENCE [LARGE SCALE GENOMIC DNA]</scope>
    <source>
        <strain evidence="2">cv. IRGC 101232</strain>
    </source>
</reference>
<name>J3MM83_ORYBR</name>